<dbReference type="SUPFAM" id="SSF51261">
    <property type="entry name" value="Duplicated hybrid motif"/>
    <property type="match status" value="1"/>
</dbReference>
<reference evidence="4" key="1">
    <citation type="submission" date="2022-07" db="EMBL/GenBank/DDBJ databases">
        <authorList>
            <person name="Li W.-J."/>
            <person name="Deng Q.-Q."/>
        </authorList>
    </citation>
    <scope>NUCLEOTIDE SEQUENCE</scope>
    <source>
        <strain evidence="4">SYSU M60031</strain>
    </source>
</reference>
<dbReference type="Gene3D" id="2.70.70.10">
    <property type="entry name" value="Glucose Permease (Domain IIA)"/>
    <property type="match status" value="1"/>
</dbReference>
<proteinExistence type="predicted"/>
<protein>
    <submittedName>
        <fullName evidence="4">M23 family metallopeptidase</fullName>
    </submittedName>
</protein>
<accession>A0AA41X9Q7</accession>
<keyword evidence="1 2" id="KW-0732">Signal</keyword>
<feature type="signal peptide" evidence="2">
    <location>
        <begin position="1"/>
        <end position="22"/>
    </location>
</feature>
<sequence>MRKKLLLLFFLSLLLFQEKVYGQTDQEKMYDERMALYKEMETLSFIPWYYYAAIDQYERNIRAVRRDIPKREGGVISIYFKPEQWAGPLNPDQQDKDPYTISLFGGIGMDGDGDGYADQTNDRDLLYTMAQMLSYFGSDHDHLKMGLWEYYQRAKTVEMIIGFARIYSHYDRINMEGNAFPMPVRANHSYRSTFGARRSFGGRRSHEGTDIFAGHGVPVRATCYGIIEMKGWNRLGGWRIGIRDINNNYHYYAHLGGFAQGIYRGQIVEPGTVVGFVGSTGYGPPGTAGKFPPHLHYGLYKDNGYNEWAFDPYYHLSVWERQDWRKLKNR</sequence>
<evidence type="ECO:0000256" key="1">
    <source>
        <dbReference type="ARBA" id="ARBA00022729"/>
    </source>
</evidence>
<dbReference type="InterPro" id="IPR023346">
    <property type="entry name" value="Lysozyme-like_dom_sf"/>
</dbReference>
<comment type="caution">
    <text evidence="4">The sequence shown here is derived from an EMBL/GenBank/DDBJ whole genome shotgun (WGS) entry which is preliminary data.</text>
</comment>
<dbReference type="GO" id="GO:0004222">
    <property type="term" value="F:metalloendopeptidase activity"/>
    <property type="evidence" value="ECO:0007669"/>
    <property type="project" value="TreeGrafter"/>
</dbReference>
<dbReference type="RefSeq" id="WP_254759672.1">
    <property type="nucleotide sequence ID" value="NZ_JANCLT010000007.1"/>
</dbReference>
<gene>
    <name evidence="4" type="ORF">NK662_14575</name>
</gene>
<feature type="domain" description="M23ase beta-sheet core" evidence="3">
    <location>
        <begin position="205"/>
        <end position="303"/>
    </location>
</feature>
<dbReference type="InterPro" id="IPR011055">
    <property type="entry name" value="Dup_hybrid_motif"/>
</dbReference>
<dbReference type="Pfam" id="PF01551">
    <property type="entry name" value="Peptidase_M23"/>
    <property type="match status" value="1"/>
</dbReference>
<evidence type="ECO:0000313" key="4">
    <source>
        <dbReference type="EMBL" id="MCP8969753.1"/>
    </source>
</evidence>
<dbReference type="CDD" id="cd12797">
    <property type="entry name" value="M23_peptidase"/>
    <property type="match status" value="1"/>
</dbReference>
<dbReference type="PANTHER" id="PTHR21666:SF289">
    <property type="entry name" value="L-ALA--D-GLU ENDOPEPTIDASE"/>
    <property type="match status" value="1"/>
</dbReference>
<dbReference type="SUPFAM" id="SSF53955">
    <property type="entry name" value="Lysozyme-like"/>
    <property type="match status" value="1"/>
</dbReference>
<dbReference type="InterPro" id="IPR050570">
    <property type="entry name" value="Cell_wall_metabolism_enzyme"/>
</dbReference>
<dbReference type="PANTHER" id="PTHR21666">
    <property type="entry name" value="PEPTIDASE-RELATED"/>
    <property type="match status" value="1"/>
</dbReference>
<dbReference type="AlphaFoldDB" id="A0AA41X9Q7"/>
<feature type="chain" id="PRO_5041332521" evidence="2">
    <location>
        <begin position="23"/>
        <end position="330"/>
    </location>
</feature>
<name>A0AA41X9Q7_9BACI</name>
<dbReference type="Proteomes" id="UP001156102">
    <property type="component" value="Unassembled WGS sequence"/>
</dbReference>
<dbReference type="InterPro" id="IPR016047">
    <property type="entry name" value="M23ase_b-sheet_dom"/>
</dbReference>
<evidence type="ECO:0000259" key="3">
    <source>
        <dbReference type="Pfam" id="PF01551"/>
    </source>
</evidence>
<evidence type="ECO:0000256" key="2">
    <source>
        <dbReference type="SAM" id="SignalP"/>
    </source>
</evidence>
<organism evidence="4 5">
    <name type="scientific">Ectobacillus ponti</name>
    <dbReference type="NCBI Taxonomy" id="2961894"/>
    <lineage>
        <taxon>Bacteria</taxon>
        <taxon>Bacillati</taxon>
        <taxon>Bacillota</taxon>
        <taxon>Bacilli</taxon>
        <taxon>Bacillales</taxon>
        <taxon>Bacillaceae</taxon>
        <taxon>Ectobacillus</taxon>
    </lineage>
</organism>
<evidence type="ECO:0000313" key="5">
    <source>
        <dbReference type="Proteomes" id="UP001156102"/>
    </source>
</evidence>
<keyword evidence="5" id="KW-1185">Reference proteome</keyword>
<dbReference type="EMBL" id="JANCLT010000007">
    <property type="protein sequence ID" value="MCP8969753.1"/>
    <property type="molecule type" value="Genomic_DNA"/>
</dbReference>